<dbReference type="EMBL" id="MF101434">
    <property type="protein sequence ID" value="ARW64738.1"/>
    <property type="molecule type" value="Genomic_DNA"/>
</dbReference>
<protein>
    <recommendedName>
        <fullName evidence="5">Ycf80</fullName>
    </recommendedName>
</protein>
<gene>
    <name evidence="4" type="primary">ycf80</name>
</gene>
<evidence type="ECO:0000313" key="4">
    <source>
        <dbReference type="EMBL" id="ARW64738.1"/>
    </source>
</evidence>
<dbReference type="AlphaFoldDB" id="A0A1Z1MF71"/>
<evidence type="ECO:0000256" key="1">
    <source>
        <dbReference type="ARBA" id="ARBA00004229"/>
    </source>
</evidence>
<proteinExistence type="predicted"/>
<comment type="subcellular location">
    <subcellularLocation>
        <location evidence="1">Plastid</location>
        <location evidence="1">Chloroplast</location>
    </subcellularLocation>
</comment>
<dbReference type="InterPro" id="IPR007378">
    <property type="entry name" value="Tic22-like"/>
</dbReference>
<name>A0A1Z1MF71_9FLOR</name>
<dbReference type="PANTHER" id="PTHR33926">
    <property type="entry name" value="PROTEIN TIC 22, CHLOROPLASTIC"/>
    <property type="match status" value="1"/>
</dbReference>
<dbReference type="GO" id="GO:0015031">
    <property type="term" value="P:protein transport"/>
    <property type="evidence" value="ECO:0007669"/>
    <property type="project" value="InterPro"/>
</dbReference>
<dbReference type="PANTHER" id="PTHR33926:SF4">
    <property type="entry name" value="PROTEIN TIC 22, CHLOROPLASTIC"/>
    <property type="match status" value="1"/>
</dbReference>
<reference evidence="4" key="1">
    <citation type="journal article" date="2017" name="J. Phycol.">
        <title>Analysis of chloroplast genomes and a supermatrix inform reclassification of the Rhodomelaceae (Rhodophyta).</title>
        <authorList>
            <person name="Diaz-Tapia P."/>
            <person name="Maggs C.A."/>
            <person name="West J.A."/>
            <person name="Verbruggen H."/>
        </authorList>
    </citation>
    <scope>NUCLEOTIDE SEQUENCE</scope>
    <source>
        <strain evidence="4">PD852</strain>
    </source>
</reference>
<dbReference type="RefSeq" id="YP_009395758.1">
    <property type="nucleotide sequence ID" value="NC_035279.1"/>
</dbReference>
<evidence type="ECO:0000256" key="3">
    <source>
        <dbReference type="ARBA" id="ARBA00022640"/>
    </source>
</evidence>
<dbReference type="Pfam" id="PF04278">
    <property type="entry name" value="Tic22"/>
    <property type="match status" value="1"/>
</dbReference>
<organism evidence="4">
    <name type="scientific">Herposiphonia versicolor</name>
    <dbReference type="NCBI Taxonomy" id="2007163"/>
    <lineage>
        <taxon>Eukaryota</taxon>
        <taxon>Rhodophyta</taxon>
        <taxon>Florideophyceae</taxon>
        <taxon>Rhodymeniophycidae</taxon>
        <taxon>Ceramiales</taxon>
        <taxon>Rhodomelaceae</taxon>
        <taxon>Herposiphonieae</taxon>
        <taxon>Herposiphonia</taxon>
    </lineage>
</organism>
<evidence type="ECO:0000256" key="2">
    <source>
        <dbReference type="ARBA" id="ARBA00022528"/>
    </source>
</evidence>
<geneLocation type="chloroplast" evidence="4"/>
<sequence length="484" mass="58541">MILFNFIPLYKIGQHSNKKFSLYHWQLRNKGVNCNSEDFIQYLFFKKRKNMMSPNINLISNKEYLSLLFDERENNNLLYRNFWQKLINKYIKETIFISSANSLSNSYSSKLKSLNLSVYKGNEYKKFLHSFNKDLVRGKINVDLNNLKTFTFTFPGQKRYIYLKYNWLKLLNFQNISFFNYKQKMFNPFIDNLLYFFNSALPLFIVINDNKEIIVSESAQQLSKGGTFFDSFNYFAKKYNSNKKLYTGLLFINPQDALEYKNYIELKYSESTRKTKIQVVPANIHLYHKLMILQNNSIEFRLVPDLKEISSLIYEYKKYNNISFNKNQKYGRSFFQGQPLYIIKPFNVKRHNHKDILRLKSLPISKKDDTDLKYQPVFLHYNTLLSVWNKFKNENPDYQLPYEPKVSIFNLESFIKDESDKKNYNNIIFLPSYKTYDFIKNYFKENFRHQKDMQYWIFNRGLVLKTLLMRVFWSLTSRQPINWY</sequence>
<dbReference type="GO" id="GO:0009507">
    <property type="term" value="C:chloroplast"/>
    <property type="evidence" value="ECO:0007669"/>
    <property type="project" value="UniProtKB-SubCell"/>
</dbReference>
<dbReference type="GeneID" id="33357839"/>
<accession>A0A1Z1MF71</accession>
<keyword evidence="2 4" id="KW-0150">Chloroplast</keyword>
<keyword evidence="3 4" id="KW-0934">Plastid</keyword>
<evidence type="ECO:0008006" key="5">
    <source>
        <dbReference type="Google" id="ProtNLM"/>
    </source>
</evidence>